<evidence type="ECO:0000313" key="2">
    <source>
        <dbReference type="Proteomes" id="UP001163324"/>
    </source>
</evidence>
<dbReference type="Proteomes" id="UP001163324">
    <property type="component" value="Chromosome 1"/>
</dbReference>
<comment type="caution">
    <text evidence="1">The sequence shown here is derived from an EMBL/GenBank/DDBJ whole genome shotgun (WGS) entry which is preliminary data.</text>
</comment>
<accession>A0ACC0VAP1</accession>
<proteinExistence type="predicted"/>
<organism evidence="1 2">
    <name type="scientific">Trichothecium roseum</name>
    <dbReference type="NCBI Taxonomy" id="47278"/>
    <lineage>
        <taxon>Eukaryota</taxon>
        <taxon>Fungi</taxon>
        <taxon>Dikarya</taxon>
        <taxon>Ascomycota</taxon>
        <taxon>Pezizomycotina</taxon>
        <taxon>Sordariomycetes</taxon>
        <taxon>Hypocreomycetidae</taxon>
        <taxon>Hypocreales</taxon>
        <taxon>Hypocreales incertae sedis</taxon>
        <taxon>Trichothecium</taxon>
    </lineage>
</organism>
<name>A0ACC0VAP1_9HYPO</name>
<protein>
    <submittedName>
        <fullName evidence="1">Uncharacterized protein</fullName>
    </submittedName>
</protein>
<reference evidence="1" key="1">
    <citation type="submission" date="2022-10" db="EMBL/GenBank/DDBJ databases">
        <title>Complete Genome of Trichothecium roseum strain YXFP-22015, a Plant Pathogen Isolated from Citrus.</title>
        <authorList>
            <person name="Wang Y."/>
            <person name="Zhu L."/>
        </authorList>
    </citation>
    <scope>NUCLEOTIDE SEQUENCE</scope>
    <source>
        <strain evidence="1">YXFP-22015</strain>
    </source>
</reference>
<evidence type="ECO:0000313" key="1">
    <source>
        <dbReference type="EMBL" id="KAI9903490.1"/>
    </source>
</evidence>
<dbReference type="EMBL" id="CM047940">
    <property type="protein sequence ID" value="KAI9903490.1"/>
    <property type="molecule type" value="Genomic_DNA"/>
</dbReference>
<gene>
    <name evidence="1" type="ORF">N3K66_000019</name>
</gene>
<keyword evidence="2" id="KW-1185">Reference proteome</keyword>
<sequence length="271" mass="30546">MFITDANTPQDDEEPWMALPLFNRKGSPDHTQGVLTWFSSWPPPPESDDIVPLSGYDHLDHHDHHDHHNHHNHFDDSPPATSSTRSSRPQSVSLASESCYYDSSHSNGTSLSNGTNNGTGSQPVIDSYFPGDDEDGNDSGSGFGRQQPGLLDEISDEHIPQPSFTPCSACPYPDCKSDAVFTTGRDFRRHYRQHFKRFFCRYAGCPQSARDAAEAGVGNKGFATRKDRTRHEAKHNPAIQCKWRSPSGEQCSRTFSRMDNMRDHYRRIHNK</sequence>